<comment type="caution">
    <text evidence="5">The sequence shown here is derived from an EMBL/GenBank/DDBJ whole genome shotgun (WGS) entry which is preliminary data.</text>
</comment>
<dbReference type="NCBIfam" id="NF007184">
    <property type="entry name" value="PRK09614.1-3"/>
    <property type="match status" value="1"/>
</dbReference>
<comment type="cofactor">
    <cofactor evidence="2 4">
        <name>Fe cation</name>
        <dbReference type="ChEBI" id="CHEBI:24875"/>
    </cofactor>
    <text evidence="2 4">Binds 2 iron ions per subunit.</text>
</comment>
<dbReference type="PANTHER" id="PTHR23409:SF18">
    <property type="entry name" value="RIBONUCLEOSIDE-DIPHOSPHATE REDUCTASE SUBUNIT M2"/>
    <property type="match status" value="1"/>
</dbReference>
<feature type="binding site" evidence="4">
    <location>
        <position position="119"/>
    </location>
    <ligand>
        <name>Fe cation</name>
        <dbReference type="ChEBI" id="CHEBI:24875"/>
        <label>1</label>
    </ligand>
</feature>
<dbReference type="GO" id="GO:0009263">
    <property type="term" value="P:deoxyribonucleotide biosynthetic process"/>
    <property type="evidence" value="ECO:0007669"/>
    <property type="project" value="UniProtKB-KW"/>
</dbReference>
<feature type="binding site" evidence="4">
    <location>
        <position position="221"/>
    </location>
    <ligand>
        <name>Fe cation</name>
        <dbReference type="ChEBI" id="CHEBI:24875"/>
        <label>2</label>
    </ligand>
</feature>
<keyword evidence="2 4" id="KW-0408">Iron</keyword>
<protein>
    <recommendedName>
        <fullName evidence="2">Ribonucleoside-diphosphate reductase subunit beta</fullName>
        <ecNumber evidence="2">1.17.4.1</ecNumber>
    </recommendedName>
</protein>
<dbReference type="PANTHER" id="PTHR23409">
    <property type="entry name" value="RIBONUCLEOSIDE-DIPHOSPHATE REDUCTASE SMALL CHAIN"/>
    <property type="match status" value="1"/>
</dbReference>
<dbReference type="InterPro" id="IPR009078">
    <property type="entry name" value="Ferritin-like_SF"/>
</dbReference>
<evidence type="ECO:0000256" key="2">
    <source>
        <dbReference type="PIRNR" id="PIRNR000355"/>
    </source>
</evidence>
<evidence type="ECO:0000313" key="5">
    <source>
        <dbReference type="EMBL" id="GAX87730.1"/>
    </source>
</evidence>
<dbReference type="AlphaFoldDB" id="A0A292YF76"/>
<evidence type="ECO:0000313" key="6">
    <source>
        <dbReference type="Proteomes" id="UP000217944"/>
    </source>
</evidence>
<dbReference type="InterPro" id="IPR000358">
    <property type="entry name" value="RNR_small_fam"/>
</dbReference>
<dbReference type="GO" id="GO:0004748">
    <property type="term" value="F:ribonucleoside-diphosphate reductase activity, thioredoxin disulfide as acceptor"/>
    <property type="evidence" value="ECO:0007669"/>
    <property type="project" value="UniProtKB-EC"/>
</dbReference>
<dbReference type="EMBL" id="BDME01000002">
    <property type="protein sequence ID" value="GAX87730.1"/>
    <property type="molecule type" value="Genomic_DNA"/>
</dbReference>
<feature type="binding site" evidence="4">
    <location>
        <position position="187"/>
    </location>
    <ligand>
        <name>Fe cation</name>
        <dbReference type="ChEBI" id="CHEBI:24875"/>
        <label>2</label>
    </ligand>
</feature>
<organism evidence="5 6">
    <name type="scientific">Lebetimonas natsushimae</name>
    <dbReference type="NCBI Taxonomy" id="1936991"/>
    <lineage>
        <taxon>Bacteria</taxon>
        <taxon>Pseudomonadati</taxon>
        <taxon>Campylobacterota</taxon>
        <taxon>Epsilonproteobacteria</taxon>
        <taxon>Nautiliales</taxon>
        <taxon>Nautiliaceae</taxon>
        <taxon>Lebetimonas</taxon>
    </lineage>
</organism>
<comment type="catalytic activity">
    <reaction evidence="2">
        <text>a 2'-deoxyribonucleoside 5'-diphosphate + [thioredoxin]-disulfide + H2O = a ribonucleoside 5'-diphosphate + [thioredoxin]-dithiol</text>
        <dbReference type="Rhea" id="RHEA:23252"/>
        <dbReference type="Rhea" id="RHEA-COMP:10698"/>
        <dbReference type="Rhea" id="RHEA-COMP:10700"/>
        <dbReference type="ChEBI" id="CHEBI:15377"/>
        <dbReference type="ChEBI" id="CHEBI:29950"/>
        <dbReference type="ChEBI" id="CHEBI:50058"/>
        <dbReference type="ChEBI" id="CHEBI:57930"/>
        <dbReference type="ChEBI" id="CHEBI:73316"/>
        <dbReference type="EC" id="1.17.4.1"/>
    </reaction>
</comment>
<gene>
    <name evidence="5" type="ORF">LNAT_P1027</name>
</gene>
<dbReference type="GO" id="GO:0046872">
    <property type="term" value="F:metal ion binding"/>
    <property type="evidence" value="ECO:0007669"/>
    <property type="project" value="UniProtKB-KW"/>
</dbReference>
<comment type="similarity">
    <text evidence="1 2">Belongs to the ribonucleoside diphosphate reductase small chain family.</text>
</comment>
<dbReference type="OrthoDB" id="9766544at2"/>
<keyword evidence="2 5" id="KW-0560">Oxidoreductase</keyword>
<dbReference type="RefSeq" id="WP_096259047.1">
    <property type="nucleotide sequence ID" value="NZ_BDME01000002.1"/>
</dbReference>
<name>A0A292YF76_9BACT</name>
<dbReference type="InterPro" id="IPR012348">
    <property type="entry name" value="RNR-like"/>
</dbReference>
<feature type="binding site" evidence="4">
    <location>
        <position position="88"/>
    </location>
    <ligand>
        <name>Fe cation</name>
        <dbReference type="ChEBI" id="CHEBI:24875"/>
        <label>1</label>
    </ligand>
</feature>
<dbReference type="InterPro" id="IPR030475">
    <property type="entry name" value="RNR_small_AS"/>
</dbReference>
<reference evidence="5 6" key="1">
    <citation type="journal article" date="2017" name="Syst. Appl. Microbiol.">
        <title>Lebetimonas natsushimae sp. nov., a novel strictly anaerobic, moderately thermophilic chemoautotroph isolated from a deep-sea hydrothermal vent polychaete nest in the Mid-Okinawa Trough.</title>
        <authorList>
            <person name="Nagata R."/>
            <person name="Takaki Y."/>
            <person name="Tame A."/>
            <person name="Nunoura T."/>
            <person name="Muto H."/>
            <person name="Mino S."/>
            <person name="Sawayama S."/>
            <person name="Takai K."/>
            <person name="Nakagawa S."/>
        </authorList>
    </citation>
    <scope>NUCLEOTIDE SEQUENCE [LARGE SCALE GENOMIC DNA]</scope>
    <source>
        <strain evidence="5 6">HS1857</strain>
    </source>
</reference>
<dbReference type="PROSITE" id="PS00368">
    <property type="entry name" value="RIBORED_SMALL"/>
    <property type="match status" value="1"/>
</dbReference>
<keyword evidence="6" id="KW-1185">Reference proteome</keyword>
<keyword evidence="2 4" id="KW-0479">Metal-binding</keyword>
<dbReference type="SUPFAM" id="SSF47240">
    <property type="entry name" value="Ferritin-like"/>
    <property type="match status" value="1"/>
</dbReference>
<feature type="binding site" evidence="4">
    <location>
        <position position="122"/>
    </location>
    <ligand>
        <name>Fe cation</name>
        <dbReference type="ChEBI" id="CHEBI:24875"/>
        <label>1</label>
    </ligand>
</feature>
<feature type="binding site" evidence="4">
    <location>
        <position position="224"/>
    </location>
    <ligand>
        <name>Fe cation</name>
        <dbReference type="ChEBI" id="CHEBI:24875"/>
        <label>2</label>
    </ligand>
</feature>
<dbReference type="Pfam" id="PF00268">
    <property type="entry name" value="Ribonuc_red_sm"/>
    <property type="match status" value="1"/>
</dbReference>
<dbReference type="UniPathway" id="UPA00326"/>
<keyword evidence="2" id="KW-0215">Deoxyribonucleotide synthesis</keyword>
<sequence length="346" mass="40502">MKIKKLYNYNCPLHRGSTTSIINGCTEGMINLNKLSYPWAYNLWEMMLANTWFPREVDLTEDARQYRNLLPAEKRMYDKALAQLIFMDSIQTNNTPDHVNPWITAPEVNMCIVRQAFEEALHSQSYAVMVDSISLNTDEIYEMWRTDENLRKKNEFIGDVYENWGKKALEGDDEAKVYMIVANQCLEGIYFYNGFAAFYVLARAGKMIGSAQMIRFIQRDEVTHTTLFANIFKEIKKEFPELFTPEVIRNIKDMLFAAYELERDWGWYITQDQILGMSRELIDRFTKYLANKRANAMGVELLFPEIGLKNPITWFDSFSSFNEQKTNFFEGNVVNYSKGSLSFDDF</sequence>
<dbReference type="Proteomes" id="UP000217944">
    <property type="component" value="Unassembled WGS sequence"/>
</dbReference>
<feature type="active site" evidence="3">
    <location>
        <position position="126"/>
    </location>
</feature>
<proteinExistence type="inferred from homology"/>
<accession>A0A292YF76</accession>
<dbReference type="EC" id="1.17.4.1" evidence="2"/>
<feature type="binding site" evidence="4">
    <location>
        <position position="119"/>
    </location>
    <ligand>
        <name>Fe cation</name>
        <dbReference type="ChEBI" id="CHEBI:24875"/>
        <label>2</label>
    </ligand>
</feature>
<dbReference type="CDD" id="cd01049">
    <property type="entry name" value="RNRR2"/>
    <property type="match status" value="1"/>
</dbReference>
<evidence type="ECO:0000256" key="3">
    <source>
        <dbReference type="PIRSR" id="PIRSR000355-1"/>
    </source>
</evidence>
<dbReference type="PIRSF" id="PIRSF000355">
    <property type="entry name" value="NrdB"/>
    <property type="match status" value="1"/>
</dbReference>
<dbReference type="Gene3D" id="1.10.620.20">
    <property type="entry name" value="Ribonucleotide Reductase, subunit A"/>
    <property type="match status" value="1"/>
</dbReference>
<evidence type="ECO:0000256" key="4">
    <source>
        <dbReference type="PIRSR" id="PIRSR000355-2"/>
    </source>
</evidence>
<evidence type="ECO:0000256" key="1">
    <source>
        <dbReference type="ARBA" id="ARBA00009303"/>
    </source>
</evidence>
<comment type="function">
    <text evidence="2">Provides the precursors necessary for DNA synthesis. Catalyzes the biosynthesis of deoxyribonucleotides from the corresponding ribonucleotides.</text>
</comment>
<dbReference type="InterPro" id="IPR033909">
    <property type="entry name" value="RNR_small"/>
</dbReference>